<evidence type="ECO:0000313" key="6">
    <source>
        <dbReference type="Proteomes" id="UP000584867"/>
    </source>
</evidence>
<dbReference type="InterPro" id="IPR027417">
    <property type="entry name" value="P-loop_NTPase"/>
</dbReference>
<dbReference type="Gene3D" id="3.40.50.300">
    <property type="entry name" value="P-loop containing nucleotide triphosphate hydrolases"/>
    <property type="match status" value="1"/>
</dbReference>
<organism evidence="5 6">
    <name type="scientific">Granulicella mallensis</name>
    <dbReference type="NCBI Taxonomy" id="940614"/>
    <lineage>
        <taxon>Bacteria</taxon>
        <taxon>Pseudomonadati</taxon>
        <taxon>Acidobacteriota</taxon>
        <taxon>Terriglobia</taxon>
        <taxon>Terriglobales</taxon>
        <taxon>Acidobacteriaceae</taxon>
        <taxon>Granulicella</taxon>
    </lineage>
</organism>
<dbReference type="RefSeq" id="WP_184255439.1">
    <property type="nucleotide sequence ID" value="NZ_JACHIO010000008.1"/>
</dbReference>
<evidence type="ECO:0000313" key="5">
    <source>
        <dbReference type="EMBL" id="MBB5063915.1"/>
    </source>
</evidence>
<keyword evidence="3 5" id="KW-0067">ATP-binding</keyword>
<dbReference type="PROSITE" id="PS50893">
    <property type="entry name" value="ABC_TRANSPORTER_2"/>
    <property type="match status" value="1"/>
</dbReference>
<dbReference type="Pfam" id="PF00005">
    <property type="entry name" value="ABC_tran"/>
    <property type="match status" value="1"/>
</dbReference>
<dbReference type="InterPro" id="IPR003593">
    <property type="entry name" value="AAA+_ATPase"/>
</dbReference>
<evidence type="ECO:0000259" key="4">
    <source>
        <dbReference type="PROSITE" id="PS50893"/>
    </source>
</evidence>
<comment type="caution">
    <text evidence="5">The sequence shown here is derived from an EMBL/GenBank/DDBJ whole genome shotgun (WGS) entry which is preliminary data.</text>
</comment>
<sequence length="310" mass="34070">MTTFAIQTHSLVKTYGTGRKQIRAVDGLSLNVPEGSIYGLLGRNSAGKTTTIRMAMGLARPTSGSIEVFGLNPAKDPERVRVLEQVGYVPEDKTLVGSLTARKLLELNRSFYPATWSDALARKVCDRLELPLDTIYPRLSLGNKTKSTLAAAIAQRSRLLILDEPTTGLDPVVMDELLRLLVEDCTAEGRTIFLSTHQLPEIEQIADHIGIMDRGKILLEGSLDDIRSSFRRLTVTGAALPAEDPSILSTKREGHATQYIVRDAPDTFAQNLQRNGAIILDAAPLSLTEIFLEVCRRSEKTEETREEVSA</sequence>
<dbReference type="InterPro" id="IPR003439">
    <property type="entry name" value="ABC_transporter-like_ATP-bd"/>
</dbReference>
<gene>
    <name evidence="5" type="ORF">HDF15_002263</name>
</gene>
<keyword evidence="1" id="KW-0813">Transport</keyword>
<dbReference type="InterPro" id="IPR050763">
    <property type="entry name" value="ABC_transporter_ATP-binding"/>
</dbReference>
<name>A0A7W7ZPU0_9BACT</name>
<reference evidence="5 6" key="1">
    <citation type="submission" date="2020-08" db="EMBL/GenBank/DDBJ databases">
        <title>Genomic Encyclopedia of Type Strains, Phase IV (KMG-V): Genome sequencing to study the core and pangenomes of soil and plant-associated prokaryotes.</title>
        <authorList>
            <person name="Whitman W."/>
        </authorList>
    </citation>
    <scope>NUCLEOTIDE SEQUENCE [LARGE SCALE GENOMIC DNA]</scope>
    <source>
        <strain evidence="5 6">X5P3</strain>
    </source>
</reference>
<keyword evidence="2" id="KW-0547">Nucleotide-binding</keyword>
<dbReference type="PANTHER" id="PTHR42711:SF16">
    <property type="entry name" value="ABC TRANSPORTER ATP-BINDING PROTEIN"/>
    <property type="match status" value="1"/>
</dbReference>
<dbReference type="CDD" id="cd03230">
    <property type="entry name" value="ABC_DR_subfamily_A"/>
    <property type="match status" value="1"/>
</dbReference>
<dbReference type="AlphaFoldDB" id="A0A7W7ZPU0"/>
<dbReference type="Proteomes" id="UP000584867">
    <property type="component" value="Unassembled WGS sequence"/>
</dbReference>
<dbReference type="SUPFAM" id="SSF52540">
    <property type="entry name" value="P-loop containing nucleoside triphosphate hydrolases"/>
    <property type="match status" value="1"/>
</dbReference>
<dbReference type="GO" id="GO:0016887">
    <property type="term" value="F:ATP hydrolysis activity"/>
    <property type="evidence" value="ECO:0007669"/>
    <property type="project" value="InterPro"/>
</dbReference>
<accession>A0A7W7ZPU0</accession>
<dbReference type="EMBL" id="JACHIO010000008">
    <property type="protein sequence ID" value="MBB5063915.1"/>
    <property type="molecule type" value="Genomic_DNA"/>
</dbReference>
<protein>
    <submittedName>
        <fullName evidence="5">ABC-2 type transport system ATP-binding protein</fullName>
    </submittedName>
</protein>
<evidence type="ECO:0000256" key="3">
    <source>
        <dbReference type="ARBA" id="ARBA00022840"/>
    </source>
</evidence>
<dbReference type="PANTHER" id="PTHR42711">
    <property type="entry name" value="ABC TRANSPORTER ATP-BINDING PROTEIN"/>
    <property type="match status" value="1"/>
</dbReference>
<evidence type="ECO:0000256" key="1">
    <source>
        <dbReference type="ARBA" id="ARBA00022448"/>
    </source>
</evidence>
<dbReference type="SMART" id="SM00382">
    <property type="entry name" value="AAA"/>
    <property type="match status" value="1"/>
</dbReference>
<evidence type="ECO:0000256" key="2">
    <source>
        <dbReference type="ARBA" id="ARBA00022741"/>
    </source>
</evidence>
<proteinExistence type="predicted"/>
<dbReference type="GO" id="GO:0005524">
    <property type="term" value="F:ATP binding"/>
    <property type="evidence" value="ECO:0007669"/>
    <property type="project" value="UniProtKB-KW"/>
</dbReference>
<feature type="domain" description="ABC transporter" evidence="4">
    <location>
        <begin position="6"/>
        <end position="239"/>
    </location>
</feature>